<proteinExistence type="predicted"/>
<comment type="caution">
    <text evidence="1">The sequence shown here is derived from an EMBL/GenBank/DDBJ whole genome shotgun (WGS) entry which is preliminary data.</text>
</comment>
<accession>A0A2T5VE97</accession>
<protein>
    <submittedName>
        <fullName evidence="1">Uncharacterized protein</fullName>
    </submittedName>
</protein>
<sequence length="42" mass="4546">MSPDAHLPPAIAAPVACCARICIFENDNFAFKTGTAEIRHFV</sequence>
<dbReference type="Proteomes" id="UP000244081">
    <property type="component" value="Unassembled WGS sequence"/>
</dbReference>
<reference evidence="1 2" key="1">
    <citation type="submission" date="2018-04" db="EMBL/GenBank/DDBJ databases">
        <title>Genomic Encyclopedia of Archaeal and Bacterial Type Strains, Phase II (KMG-II): from individual species to whole genera.</title>
        <authorList>
            <person name="Goeker M."/>
        </authorList>
    </citation>
    <scope>NUCLEOTIDE SEQUENCE [LARGE SCALE GENOMIC DNA]</scope>
    <source>
        <strain evidence="1 2">DSM 23382</strain>
    </source>
</reference>
<evidence type="ECO:0000313" key="2">
    <source>
        <dbReference type="Proteomes" id="UP000244081"/>
    </source>
</evidence>
<dbReference type="AlphaFoldDB" id="A0A2T5VE97"/>
<gene>
    <name evidence="1" type="ORF">C8N35_101113</name>
</gene>
<evidence type="ECO:0000313" key="1">
    <source>
        <dbReference type="EMBL" id="PTW62078.1"/>
    </source>
</evidence>
<organism evidence="1 2">
    <name type="scientific">Breoghania corrubedonensis</name>
    <dbReference type="NCBI Taxonomy" id="665038"/>
    <lineage>
        <taxon>Bacteria</taxon>
        <taxon>Pseudomonadati</taxon>
        <taxon>Pseudomonadota</taxon>
        <taxon>Alphaproteobacteria</taxon>
        <taxon>Hyphomicrobiales</taxon>
        <taxon>Stappiaceae</taxon>
        <taxon>Breoghania</taxon>
    </lineage>
</organism>
<name>A0A2T5VE97_9HYPH</name>
<keyword evidence="2" id="KW-1185">Reference proteome</keyword>
<dbReference type="EMBL" id="QAYG01000001">
    <property type="protein sequence ID" value="PTW62078.1"/>
    <property type="molecule type" value="Genomic_DNA"/>
</dbReference>